<dbReference type="InterPro" id="IPR036291">
    <property type="entry name" value="NAD(P)-bd_dom_sf"/>
</dbReference>
<dbReference type="Proteomes" id="UP000307768">
    <property type="component" value="Unassembled WGS sequence"/>
</dbReference>
<dbReference type="OrthoDB" id="3191258at2"/>
<accession>A0A5Q6S2K9</accession>
<evidence type="ECO:0000313" key="2">
    <source>
        <dbReference type="EMBL" id="KAA1424622.1"/>
    </source>
</evidence>
<dbReference type="InterPro" id="IPR051606">
    <property type="entry name" value="Polyketide_Oxido-like"/>
</dbReference>
<dbReference type="Pfam" id="PF13460">
    <property type="entry name" value="NAD_binding_10"/>
    <property type="match status" value="1"/>
</dbReference>
<proteinExistence type="predicted"/>
<sequence length="214" mass="22608">MTTIAVIGATGFAGGAIASEALARGYDVIAAARDTASIGPAEHQTTRDGDVFDAAFVDSLAEDADVVVVAVPHHGPDRDLVEAVPALADAVRQHHRRLGWVGGAGSLRVGEDGPLLMETPDFHEAWKPEARAGYQALDALTRTTEDVSWFYVSPSAAFGRLADVGLRGTYRLGGDILLTEPDGTSSISGPDFAQAFVDEIASPTHFRERFTVGY</sequence>
<dbReference type="SUPFAM" id="SSF51735">
    <property type="entry name" value="NAD(P)-binding Rossmann-fold domains"/>
    <property type="match status" value="1"/>
</dbReference>
<dbReference type="PANTHER" id="PTHR43355">
    <property type="entry name" value="FLAVIN REDUCTASE (NADPH)"/>
    <property type="match status" value="1"/>
</dbReference>
<evidence type="ECO:0000313" key="3">
    <source>
        <dbReference type="Proteomes" id="UP000307768"/>
    </source>
</evidence>
<evidence type="ECO:0000259" key="1">
    <source>
        <dbReference type="Pfam" id="PF13460"/>
    </source>
</evidence>
<gene>
    <name evidence="2" type="ORF">FE697_001460</name>
</gene>
<dbReference type="InterPro" id="IPR016040">
    <property type="entry name" value="NAD(P)-bd_dom"/>
</dbReference>
<organism evidence="2 3">
    <name type="scientific">Mumia zhuanghuii</name>
    <dbReference type="NCBI Taxonomy" id="2585211"/>
    <lineage>
        <taxon>Bacteria</taxon>
        <taxon>Bacillati</taxon>
        <taxon>Actinomycetota</taxon>
        <taxon>Actinomycetes</taxon>
        <taxon>Propionibacteriales</taxon>
        <taxon>Nocardioidaceae</taxon>
        <taxon>Mumia</taxon>
    </lineage>
</organism>
<reference evidence="2 3" key="1">
    <citation type="submission" date="2019-09" db="EMBL/GenBank/DDBJ databases">
        <title>Mumia zhuanghuii sp. nov. isolated from the intestinal contents of plateau pika (Ochotona curzoniae) in the Qinghai-Tibet plateau of China.</title>
        <authorList>
            <person name="Tian Z."/>
        </authorList>
    </citation>
    <scope>NUCLEOTIDE SEQUENCE [LARGE SCALE GENOMIC DNA]</scope>
    <source>
        <strain evidence="3">350</strain>
    </source>
</reference>
<feature type="domain" description="NAD(P)-binding" evidence="1">
    <location>
        <begin position="8"/>
        <end position="203"/>
    </location>
</feature>
<comment type="caution">
    <text evidence="2">The sequence shown here is derived from an EMBL/GenBank/DDBJ whole genome shotgun (WGS) entry which is preliminary data.</text>
</comment>
<dbReference type="GO" id="GO:0016646">
    <property type="term" value="F:oxidoreductase activity, acting on the CH-NH group of donors, NAD or NADP as acceptor"/>
    <property type="evidence" value="ECO:0007669"/>
    <property type="project" value="TreeGrafter"/>
</dbReference>
<protein>
    <submittedName>
        <fullName evidence="2">NAD(P)H-binding protein</fullName>
    </submittedName>
</protein>
<dbReference type="EMBL" id="VDFQ02000001">
    <property type="protein sequence ID" value="KAA1424622.1"/>
    <property type="molecule type" value="Genomic_DNA"/>
</dbReference>
<dbReference type="Gene3D" id="3.40.50.720">
    <property type="entry name" value="NAD(P)-binding Rossmann-like Domain"/>
    <property type="match status" value="1"/>
</dbReference>
<name>A0A5Q6S2K9_9ACTN</name>
<dbReference type="AlphaFoldDB" id="A0A5Q6S2K9"/>
<dbReference type="PANTHER" id="PTHR43355:SF2">
    <property type="entry name" value="FLAVIN REDUCTASE (NADPH)"/>
    <property type="match status" value="1"/>
</dbReference>
<dbReference type="RefSeq" id="WP_149767593.1">
    <property type="nucleotide sequence ID" value="NZ_VDFQ02000001.1"/>
</dbReference>